<dbReference type="Gene3D" id="3.10.129.110">
    <property type="entry name" value="Polyketide synthase dehydratase"/>
    <property type="match status" value="1"/>
</dbReference>
<organism evidence="10 11">
    <name type="scientific">Streptomyces viridiviolaceus</name>
    <dbReference type="NCBI Taxonomy" id="68282"/>
    <lineage>
        <taxon>Bacteria</taxon>
        <taxon>Bacillati</taxon>
        <taxon>Actinomycetota</taxon>
        <taxon>Actinomycetes</taxon>
        <taxon>Kitasatosporales</taxon>
        <taxon>Streptomycetaceae</taxon>
        <taxon>Streptomyces</taxon>
    </lineage>
</organism>
<feature type="non-terminal residue" evidence="10">
    <location>
        <position position="1"/>
    </location>
</feature>
<comment type="pathway">
    <text evidence="1">Antibiotic biosynthesis.</text>
</comment>
<dbReference type="Pfam" id="PF08659">
    <property type="entry name" value="KR"/>
    <property type="match status" value="1"/>
</dbReference>
<evidence type="ECO:0000313" key="10">
    <source>
        <dbReference type="EMBL" id="MFC7011700.1"/>
    </source>
</evidence>
<dbReference type="InterPro" id="IPR036291">
    <property type="entry name" value="NAD(P)-bd_dom_sf"/>
</dbReference>
<evidence type="ECO:0000256" key="5">
    <source>
        <dbReference type="ARBA" id="ARBA00023194"/>
    </source>
</evidence>
<dbReference type="PROSITE" id="PS52019">
    <property type="entry name" value="PKS_MFAS_DH"/>
    <property type="match status" value="1"/>
</dbReference>
<dbReference type="SMART" id="SM00823">
    <property type="entry name" value="PKS_PP"/>
    <property type="match status" value="1"/>
</dbReference>
<gene>
    <name evidence="10" type="ORF">ACFQMH_08285</name>
</gene>
<dbReference type="InterPro" id="IPR036736">
    <property type="entry name" value="ACP-like_sf"/>
</dbReference>
<keyword evidence="11" id="KW-1185">Reference proteome</keyword>
<feature type="region of interest" description="C-terminal hotdog fold" evidence="7">
    <location>
        <begin position="237"/>
        <end position="376"/>
    </location>
</feature>
<feature type="active site" description="Proton donor; for dehydratase activity" evidence="7">
    <location>
        <position position="298"/>
    </location>
</feature>
<dbReference type="InterPro" id="IPR050091">
    <property type="entry name" value="PKS_NRPS_Biosynth_Enz"/>
</dbReference>
<accession>A0ABW2E092</accession>
<dbReference type="InterPro" id="IPR013968">
    <property type="entry name" value="PKS_KR"/>
</dbReference>
<reference evidence="11" key="1">
    <citation type="journal article" date="2019" name="Int. J. Syst. Evol. Microbiol.">
        <title>The Global Catalogue of Microorganisms (GCM) 10K type strain sequencing project: providing services to taxonomists for standard genome sequencing and annotation.</title>
        <authorList>
            <consortium name="The Broad Institute Genomics Platform"/>
            <consortium name="The Broad Institute Genome Sequencing Center for Infectious Disease"/>
            <person name="Wu L."/>
            <person name="Ma J."/>
        </authorList>
    </citation>
    <scope>NUCLEOTIDE SEQUENCE [LARGE SCALE GENOMIC DNA]</scope>
    <source>
        <strain evidence="11">JCM 4855</strain>
    </source>
</reference>
<evidence type="ECO:0000256" key="3">
    <source>
        <dbReference type="ARBA" id="ARBA00022553"/>
    </source>
</evidence>
<dbReference type="Pfam" id="PF21089">
    <property type="entry name" value="PKS_DH_N"/>
    <property type="match status" value="1"/>
</dbReference>
<proteinExistence type="predicted"/>
<dbReference type="CDD" id="cd08956">
    <property type="entry name" value="KR_3_FAS_SDR_x"/>
    <property type="match status" value="1"/>
</dbReference>
<dbReference type="InterPro" id="IPR055123">
    <property type="entry name" value="SpnB-like_Rossmann"/>
</dbReference>
<feature type="active site" description="Proton acceptor; for dehydratase activity" evidence="7">
    <location>
        <position position="131"/>
    </location>
</feature>
<dbReference type="PROSITE" id="PS00012">
    <property type="entry name" value="PHOSPHOPANTETHEINE"/>
    <property type="match status" value="1"/>
</dbReference>
<keyword evidence="3" id="KW-0597">Phosphoprotein</keyword>
<protein>
    <submittedName>
        <fullName evidence="10">SDR family NAD(P)-dependent oxidoreductase</fullName>
    </submittedName>
</protein>
<keyword evidence="2" id="KW-0596">Phosphopantetheine</keyword>
<comment type="caution">
    <text evidence="10">The sequence shown here is derived from an EMBL/GenBank/DDBJ whole genome shotgun (WGS) entry which is preliminary data.</text>
</comment>
<keyword evidence="5" id="KW-0045">Antibiotic biosynthesis</keyword>
<evidence type="ECO:0000256" key="6">
    <source>
        <dbReference type="ARBA" id="ARBA00023268"/>
    </source>
</evidence>
<dbReference type="SUPFAM" id="SSF51735">
    <property type="entry name" value="NAD(P)-binding Rossmann-fold domains"/>
    <property type="match status" value="2"/>
</dbReference>
<dbReference type="SMART" id="SM01294">
    <property type="entry name" value="PKS_PP_betabranch"/>
    <property type="match status" value="1"/>
</dbReference>
<evidence type="ECO:0000256" key="4">
    <source>
        <dbReference type="ARBA" id="ARBA00022679"/>
    </source>
</evidence>
<keyword evidence="6" id="KW-0511">Multifunctional enzyme</keyword>
<dbReference type="PANTHER" id="PTHR43775:SF51">
    <property type="entry name" value="INACTIVE PHENOLPHTHIOCEROL SYNTHESIS POLYKETIDE SYNTHASE TYPE I PKS1-RELATED"/>
    <property type="match status" value="1"/>
</dbReference>
<dbReference type="Pfam" id="PF22953">
    <property type="entry name" value="SpnB_Rossmann"/>
    <property type="match status" value="1"/>
</dbReference>
<dbReference type="SUPFAM" id="SSF47336">
    <property type="entry name" value="ACP-like"/>
    <property type="match status" value="1"/>
</dbReference>
<dbReference type="InterPro" id="IPR009081">
    <property type="entry name" value="PP-bd_ACP"/>
</dbReference>
<name>A0ABW2E092_9ACTN</name>
<dbReference type="SMART" id="SM00822">
    <property type="entry name" value="PKS_KR"/>
    <property type="match status" value="1"/>
</dbReference>
<evidence type="ECO:0000313" key="11">
    <source>
        <dbReference type="Proteomes" id="UP001596409"/>
    </source>
</evidence>
<feature type="domain" description="Carrier" evidence="8">
    <location>
        <begin position="852"/>
        <end position="927"/>
    </location>
</feature>
<dbReference type="InterPro" id="IPR006162">
    <property type="entry name" value="Ppantetheine_attach_site"/>
</dbReference>
<feature type="domain" description="PKS/mFAS DH" evidence="9">
    <location>
        <begin position="99"/>
        <end position="376"/>
    </location>
</feature>
<evidence type="ECO:0000256" key="1">
    <source>
        <dbReference type="ARBA" id="ARBA00004792"/>
    </source>
</evidence>
<evidence type="ECO:0000256" key="2">
    <source>
        <dbReference type="ARBA" id="ARBA00022450"/>
    </source>
</evidence>
<dbReference type="Proteomes" id="UP001596409">
    <property type="component" value="Unassembled WGS sequence"/>
</dbReference>
<feature type="region of interest" description="N-terminal hotdog fold" evidence="7">
    <location>
        <begin position="99"/>
        <end position="225"/>
    </location>
</feature>
<dbReference type="EMBL" id="JBHSYM010000019">
    <property type="protein sequence ID" value="MFC7011700.1"/>
    <property type="molecule type" value="Genomic_DNA"/>
</dbReference>
<dbReference type="InterPro" id="IPR001227">
    <property type="entry name" value="Ac_transferase_dom_sf"/>
</dbReference>
<dbReference type="InterPro" id="IPR020806">
    <property type="entry name" value="PKS_PP-bd"/>
</dbReference>
<dbReference type="InterPro" id="IPR042104">
    <property type="entry name" value="PKS_dehydratase_sf"/>
</dbReference>
<dbReference type="Gene3D" id="3.40.50.720">
    <property type="entry name" value="NAD(P)-binding Rossmann-like Domain"/>
    <property type="match status" value="1"/>
</dbReference>
<keyword evidence="4" id="KW-0808">Transferase</keyword>
<dbReference type="Pfam" id="PF00550">
    <property type="entry name" value="PP-binding"/>
    <property type="match status" value="1"/>
</dbReference>
<evidence type="ECO:0000259" key="8">
    <source>
        <dbReference type="PROSITE" id="PS50075"/>
    </source>
</evidence>
<dbReference type="PROSITE" id="PS50075">
    <property type="entry name" value="CARRIER"/>
    <property type="match status" value="1"/>
</dbReference>
<evidence type="ECO:0000256" key="7">
    <source>
        <dbReference type="PROSITE-ProRule" id="PRU01363"/>
    </source>
</evidence>
<dbReference type="Pfam" id="PF14765">
    <property type="entry name" value="PS-DH"/>
    <property type="match status" value="1"/>
</dbReference>
<dbReference type="PANTHER" id="PTHR43775">
    <property type="entry name" value="FATTY ACID SYNTHASE"/>
    <property type="match status" value="1"/>
</dbReference>
<dbReference type="Gene3D" id="3.40.366.10">
    <property type="entry name" value="Malonyl-Coenzyme A Acyl Carrier Protein, domain 2"/>
    <property type="match status" value="1"/>
</dbReference>
<dbReference type="InterPro" id="IPR049551">
    <property type="entry name" value="PKS_DH_C"/>
</dbReference>
<dbReference type="InterPro" id="IPR049900">
    <property type="entry name" value="PKS_mFAS_DH"/>
</dbReference>
<dbReference type="InterPro" id="IPR057326">
    <property type="entry name" value="KR_dom"/>
</dbReference>
<dbReference type="Gene3D" id="1.10.1200.10">
    <property type="entry name" value="ACP-like"/>
    <property type="match status" value="1"/>
</dbReference>
<dbReference type="Gene3D" id="3.30.70.3290">
    <property type="match status" value="1"/>
</dbReference>
<evidence type="ECO:0000259" key="9">
    <source>
        <dbReference type="PROSITE" id="PS52019"/>
    </source>
</evidence>
<sequence>VELGPDAVLTAMAQDTLTGDDLTFVPALRRDRDETRETLTALAHLHTHGTTVDWNAFYTGTGARHTDLPTYAFQHQRYWSVTPSTAVDATHLGQTDAEHPLLGAVVDSPESGETVFTGRISVRTQSWIADHDVLGSVLLPGTGFVELALRAGDHVGCGALEELTLQAPLVLPDSGGVALQVAVGAPDASGLRSVSIHSRPADAQGSEAVWTRHALGALAPRQPEPDRDLIQWPPRDAEPLSVEGGYQRLLERGYAYGPVFQGLKAAWRRGDEVFAEVTLPEEAHADAQRFGIHPALLDAAMHVDLLADEGPENDRTVLPFSWNGVTLHAAGATALRVRMKPTGPDSASLTVADTAGRPVLSVESLVSRPVSSEQLNAGRDVFRDSLFRVQWQPAPLSREALGSATASMPSLEDALAAASDEAMGAASTGVLPPYVRLAIEGTAAASGVVPELRTVLDRALRAVQTWSEDERFAQSRLVVTTRGAVSVDGRDVDVSVAPVWGLVRAAQSEHPGRFVLVDLDGTQESDRALTAAVASGEPEIALRNGELRVPRLGRADVNPVVTELDPDGTVLITGGTGGLGALVARHLVAHHGVRHLLLTSRRGSDSPGATELRAELEALGAEVTFAACDVSDRDALERLLGGIPADRPLGGVVHAAGVGDNGVLGSMTPERLDSVLRPKADAAWHLHELTSGLDLSFFVLFSSAGGMVLAAGQAGYAAANLFLDALAEHRRAAGLPAVSLAFGLWGVGAGLGAELGDADFQRMRRLGMPAMSAEEGLALFDQGLVAQEAVLAPIRLDFAALRSRAGELPALLRGLVRRTPARETAARAAEGPASGPDLRQRLAGLQPDERDRALLDLVRTQVAAVLGHGSADAVGQDRAFKELGFDSLAAVELRNALNGATGLRLPATLVFDYPTSRAVADHLRSELFAGEEATGPSVDGELAKLEAVLASAAAVDEEEHARIAARLRALTSQWLEARSPVTPAEEETDADLKSATASDLFDILDSELGTSSE</sequence>
<dbReference type="InterPro" id="IPR049552">
    <property type="entry name" value="PKS_DH_N"/>
</dbReference>
<dbReference type="InterPro" id="IPR020807">
    <property type="entry name" value="PKS_DH"/>
</dbReference>
<dbReference type="RefSeq" id="WP_385868889.1">
    <property type="nucleotide sequence ID" value="NZ_JBHSYM010000019.1"/>
</dbReference>
<dbReference type="SMART" id="SM00826">
    <property type="entry name" value="PKS_DH"/>
    <property type="match status" value="1"/>
</dbReference>